<comment type="caution">
    <text evidence="3">The sequence shown here is derived from an EMBL/GenBank/DDBJ whole genome shotgun (WGS) entry which is preliminary data.</text>
</comment>
<evidence type="ECO:0000313" key="4">
    <source>
        <dbReference type="Proteomes" id="UP000001396"/>
    </source>
</evidence>
<dbReference type="Proteomes" id="UP000001396">
    <property type="component" value="Unassembled WGS sequence"/>
</dbReference>
<dbReference type="InParanoid" id="D3BQT2"/>
<gene>
    <name evidence="3" type="ORF">PPL_10270</name>
</gene>
<evidence type="ECO:0000256" key="1">
    <source>
        <dbReference type="SAM" id="Coils"/>
    </source>
</evidence>
<proteinExistence type="predicted"/>
<evidence type="ECO:0000256" key="2">
    <source>
        <dbReference type="SAM" id="MobiDB-lite"/>
    </source>
</evidence>
<accession>D3BQT2</accession>
<feature type="coiled-coil region" evidence="1">
    <location>
        <begin position="92"/>
        <end position="154"/>
    </location>
</feature>
<feature type="compositionally biased region" description="Low complexity" evidence="2">
    <location>
        <begin position="17"/>
        <end position="27"/>
    </location>
</feature>
<reference evidence="3 4" key="1">
    <citation type="journal article" date="2011" name="Genome Res.">
        <title>Phylogeny-wide analysis of social amoeba genomes highlights ancient origins for complex intercellular communication.</title>
        <authorList>
            <person name="Heidel A.J."/>
            <person name="Lawal H.M."/>
            <person name="Felder M."/>
            <person name="Schilde C."/>
            <person name="Helps N.R."/>
            <person name="Tunggal B."/>
            <person name="Rivero F."/>
            <person name="John U."/>
            <person name="Schleicher M."/>
            <person name="Eichinger L."/>
            <person name="Platzer M."/>
            <person name="Noegel A.A."/>
            <person name="Schaap P."/>
            <person name="Gloeckner G."/>
        </authorList>
    </citation>
    <scope>NUCLEOTIDE SEQUENCE [LARGE SCALE GENOMIC DNA]</scope>
    <source>
        <strain evidence="4">ATCC 26659 / Pp 5 / PN500</strain>
    </source>
</reference>
<protein>
    <submittedName>
        <fullName evidence="3">Uncharacterized protein</fullName>
    </submittedName>
</protein>
<feature type="compositionally biased region" description="Low complexity" evidence="2">
    <location>
        <begin position="54"/>
        <end position="65"/>
    </location>
</feature>
<keyword evidence="1" id="KW-0175">Coiled coil</keyword>
<dbReference type="RefSeq" id="XP_020428634.1">
    <property type="nucleotide sequence ID" value="XM_020581049.1"/>
</dbReference>
<evidence type="ECO:0000313" key="3">
    <source>
        <dbReference type="EMBL" id="EFA76502.1"/>
    </source>
</evidence>
<dbReference type="FunCoup" id="D3BQT2">
    <property type="interactions" value="117"/>
</dbReference>
<dbReference type="OMA" id="MMTITQF"/>
<keyword evidence="4" id="KW-1185">Reference proteome</keyword>
<dbReference type="GeneID" id="31365741"/>
<feature type="compositionally biased region" description="Polar residues" evidence="2">
    <location>
        <begin position="36"/>
        <end position="53"/>
    </location>
</feature>
<dbReference type="AlphaFoldDB" id="D3BQT2"/>
<dbReference type="EMBL" id="ADBJ01000047">
    <property type="protein sequence ID" value="EFA76502.1"/>
    <property type="molecule type" value="Genomic_DNA"/>
</dbReference>
<organism evidence="3 4">
    <name type="scientific">Heterostelium pallidum (strain ATCC 26659 / Pp 5 / PN500)</name>
    <name type="common">Cellular slime mold</name>
    <name type="synonym">Polysphondylium pallidum</name>
    <dbReference type="NCBI Taxonomy" id="670386"/>
    <lineage>
        <taxon>Eukaryota</taxon>
        <taxon>Amoebozoa</taxon>
        <taxon>Evosea</taxon>
        <taxon>Eumycetozoa</taxon>
        <taxon>Dictyostelia</taxon>
        <taxon>Acytosteliales</taxon>
        <taxon>Acytosteliaceae</taxon>
        <taxon>Heterostelium</taxon>
    </lineage>
</organism>
<name>D3BQT2_HETP5</name>
<feature type="region of interest" description="Disordered" evidence="2">
    <location>
        <begin position="17"/>
        <end position="65"/>
    </location>
</feature>
<sequence length="195" mass="21741">MISQNPIYNLLVLGLSQQNPPQSPKSSRYTIAATPTKPSSNGASPSMMTITQFPSSTTSPMMQSQSAKAVESSSLAKSFFTPTKGGEKKMKKKQLEKEYQMLQDKVKIMEKLRNETDSDAERMKISLIDALTENDRLSKRINELEDLVDSMKSELNKGSYEAWKGYCSLQDSPPGVSTRYSKKRALNSNLNTNNL</sequence>